<keyword evidence="1" id="KW-1133">Transmembrane helix</keyword>
<accession>U2FGT1</accession>
<dbReference type="Pfam" id="PF04474">
    <property type="entry name" value="DUF554"/>
    <property type="match status" value="1"/>
</dbReference>
<dbReference type="InterPro" id="IPR007563">
    <property type="entry name" value="DUF554"/>
</dbReference>
<keyword evidence="1" id="KW-0472">Membrane</keyword>
<dbReference type="EMBL" id="AFNU02000006">
    <property type="protein sequence ID" value="ERJ12060.1"/>
    <property type="molecule type" value="Genomic_DNA"/>
</dbReference>
<feature type="transmembrane region" description="Helical" evidence="1">
    <location>
        <begin position="35"/>
        <end position="55"/>
    </location>
</feature>
<keyword evidence="1" id="KW-0812">Transmembrane</keyword>
<reference evidence="2 3" key="2">
    <citation type="journal article" date="2013" name="PLoS ONE">
        <title>INDIGO - INtegrated Data Warehouse of MIcrobial GenOmes with Examples from the Red Sea Extremophiles.</title>
        <authorList>
            <person name="Alam I."/>
            <person name="Antunes A."/>
            <person name="Kamau A.A."/>
            <person name="Ba Alawi W."/>
            <person name="Kalkatawi M."/>
            <person name="Stingl U."/>
            <person name="Bajic V.B."/>
        </authorList>
    </citation>
    <scope>NUCLEOTIDE SEQUENCE [LARGE SCALE GENOMIC DNA]</scope>
    <source>
        <strain evidence="2 3">SSD-17B</strain>
    </source>
</reference>
<dbReference type="AlphaFoldDB" id="U2FGT1"/>
<sequence>MIGIGTLVNAVVIIIGSLVGLLFQRGLKERYKEIIMQAIALAVMVLGLKGVLEGLMNTEDGAMLETLIIMIGSLAIGSLLGEWANIDLRLNKMANYIEKKIGKVGNFAEGFVKASLVYCVGAMAIVGALEDGLQQNPSILITKSVLDGITAIIFTSTLGIGVLFSFIPVLIYQGSITLLAGILEDFLTYTVIEQMSIVGNILIFAIGITLLEIKSIKLSNMLPAIFMPFIYYLIKLLIF</sequence>
<feature type="transmembrane region" description="Helical" evidence="1">
    <location>
        <begin position="6"/>
        <end position="23"/>
    </location>
</feature>
<name>U2FGT1_9MOLU</name>
<reference evidence="2 3" key="1">
    <citation type="journal article" date="2011" name="J. Bacteriol.">
        <title>Genome sequence of Haloplasma contractile, an unusual contractile bacterium from a deep-sea anoxic brine lake.</title>
        <authorList>
            <person name="Antunes A."/>
            <person name="Alam I."/>
            <person name="El Dorry H."/>
            <person name="Siam R."/>
            <person name="Robertson A."/>
            <person name="Bajic V.B."/>
            <person name="Stingl U."/>
        </authorList>
    </citation>
    <scope>NUCLEOTIDE SEQUENCE [LARGE SCALE GENOMIC DNA]</scope>
    <source>
        <strain evidence="2 3">SSD-17B</strain>
    </source>
</reference>
<protein>
    <submittedName>
        <fullName evidence="2">Membrane protein putative</fullName>
    </submittedName>
</protein>
<feature type="transmembrane region" description="Helical" evidence="1">
    <location>
        <begin position="149"/>
        <end position="174"/>
    </location>
</feature>
<dbReference type="RefSeq" id="WP_008827334.1">
    <property type="nucleotide sequence ID" value="NZ_AFNU02000006.1"/>
</dbReference>
<evidence type="ECO:0000313" key="3">
    <source>
        <dbReference type="Proteomes" id="UP000005707"/>
    </source>
</evidence>
<feature type="transmembrane region" description="Helical" evidence="1">
    <location>
        <begin position="67"/>
        <end position="86"/>
    </location>
</feature>
<organism evidence="2 3">
    <name type="scientific">Haloplasma contractile SSD-17B</name>
    <dbReference type="NCBI Taxonomy" id="1033810"/>
    <lineage>
        <taxon>Bacteria</taxon>
        <taxon>Bacillati</taxon>
        <taxon>Mycoplasmatota</taxon>
        <taxon>Mollicutes</taxon>
        <taxon>Haloplasmatales</taxon>
        <taxon>Haloplasmataceae</taxon>
        <taxon>Haloplasma</taxon>
    </lineage>
</organism>
<gene>
    <name evidence="2" type="ORF">HLPCO_001974</name>
</gene>
<keyword evidence="3" id="KW-1185">Reference proteome</keyword>
<comment type="caution">
    <text evidence="2">The sequence shown here is derived from an EMBL/GenBank/DDBJ whole genome shotgun (WGS) entry which is preliminary data.</text>
</comment>
<proteinExistence type="predicted"/>
<dbReference type="eggNOG" id="COG1811">
    <property type="taxonomic scope" value="Bacteria"/>
</dbReference>
<feature type="transmembrane region" description="Helical" evidence="1">
    <location>
        <begin position="220"/>
        <end position="238"/>
    </location>
</feature>
<dbReference type="OrthoDB" id="9797976at2"/>
<dbReference type="STRING" id="1033810.HLPCO_001974"/>
<dbReference type="FunCoup" id="U2FGT1">
    <property type="interactions" value="49"/>
</dbReference>
<dbReference type="InParanoid" id="U2FGT1"/>
<dbReference type="PANTHER" id="PTHR36111">
    <property type="entry name" value="INNER MEMBRANE PROTEIN-RELATED"/>
    <property type="match status" value="1"/>
</dbReference>
<dbReference type="PANTHER" id="PTHR36111:SF2">
    <property type="entry name" value="INNER MEMBRANE PROTEIN"/>
    <property type="match status" value="1"/>
</dbReference>
<evidence type="ECO:0000256" key="1">
    <source>
        <dbReference type="SAM" id="Phobius"/>
    </source>
</evidence>
<dbReference type="Proteomes" id="UP000005707">
    <property type="component" value="Unassembled WGS sequence"/>
</dbReference>
<evidence type="ECO:0000313" key="2">
    <source>
        <dbReference type="EMBL" id="ERJ12060.1"/>
    </source>
</evidence>
<feature type="transmembrane region" description="Helical" evidence="1">
    <location>
        <begin position="107"/>
        <end position="129"/>
    </location>
</feature>
<feature type="transmembrane region" description="Helical" evidence="1">
    <location>
        <begin position="186"/>
        <end position="208"/>
    </location>
</feature>